<reference evidence="3 4" key="1">
    <citation type="submission" date="2017-04" db="EMBL/GenBank/DDBJ databases">
        <title>Genome Sequence of the Model Brown-Rot Fungus Postia placenta SB12.</title>
        <authorList>
            <consortium name="DOE Joint Genome Institute"/>
            <person name="Gaskell J."/>
            <person name="Kersten P."/>
            <person name="Larrondo L.F."/>
            <person name="Canessa P."/>
            <person name="Martinez D."/>
            <person name="Hibbett D."/>
            <person name="Schmoll M."/>
            <person name="Kubicek C.P."/>
            <person name="Martinez A.T."/>
            <person name="Yadav J."/>
            <person name="Master E."/>
            <person name="Magnuson J.K."/>
            <person name="James T."/>
            <person name="Yaver D."/>
            <person name="Berka R."/>
            <person name="Labutti K."/>
            <person name="Lipzen A."/>
            <person name="Aerts A."/>
            <person name="Barry K."/>
            <person name="Henrissat B."/>
            <person name="Blanchette R."/>
            <person name="Grigoriev I."/>
            <person name="Cullen D."/>
        </authorList>
    </citation>
    <scope>NUCLEOTIDE SEQUENCE [LARGE SCALE GENOMIC DNA]</scope>
    <source>
        <strain evidence="3 4">MAD-698-R-SB12</strain>
    </source>
</reference>
<keyword evidence="1" id="KW-0175">Coiled coil</keyword>
<gene>
    <name evidence="3" type="ORF">POSPLADRAFT_1049908</name>
</gene>
<dbReference type="RefSeq" id="XP_024334493.1">
    <property type="nucleotide sequence ID" value="XM_024479868.1"/>
</dbReference>
<feature type="domain" description="G" evidence="2">
    <location>
        <begin position="14"/>
        <end position="96"/>
    </location>
</feature>
<evidence type="ECO:0000313" key="3">
    <source>
        <dbReference type="EMBL" id="OSX57699.1"/>
    </source>
</evidence>
<dbReference type="AlphaFoldDB" id="A0A1X6MN65"/>
<dbReference type="Proteomes" id="UP000194127">
    <property type="component" value="Unassembled WGS sequence"/>
</dbReference>
<protein>
    <recommendedName>
        <fullName evidence="2">G domain-containing protein</fullName>
    </recommendedName>
</protein>
<dbReference type="EMBL" id="KZ110607">
    <property type="protein sequence ID" value="OSX57699.1"/>
    <property type="molecule type" value="Genomic_DNA"/>
</dbReference>
<evidence type="ECO:0000313" key="4">
    <source>
        <dbReference type="Proteomes" id="UP000194127"/>
    </source>
</evidence>
<dbReference type="InterPro" id="IPR006073">
    <property type="entry name" value="GTP-bd"/>
</dbReference>
<name>A0A1X6MN65_9APHY</name>
<dbReference type="Gene3D" id="3.40.50.300">
    <property type="entry name" value="P-loop containing nucleotide triphosphate hydrolases"/>
    <property type="match status" value="1"/>
</dbReference>
<dbReference type="Pfam" id="PF01926">
    <property type="entry name" value="MMR_HSR1"/>
    <property type="match status" value="1"/>
</dbReference>
<proteinExistence type="predicted"/>
<accession>A0A1X6MN65</accession>
<feature type="coiled-coil region" evidence="1">
    <location>
        <begin position="221"/>
        <end position="284"/>
    </location>
</feature>
<organism evidence="3 4">
    <name type="scientific">Postia placenta MAD-698-R-SB12</name>
    <dbReference type="NCBI Taxonomy" id="670580"/>
    <lineage>
        <taxon>Eukaryota</taxon>
        <taxon>Fungi</taxon>
        <taxon>Dikarya</taxon>
        <taxon>Basidiomycota</taxon>
        <taxon>Agaricomycotina</taxon>
        <taxon>Agaricomycetes</taxon>
        <taxon>Polyporales</taxon>
        <taxon>Adustoporiaceae</taxon>
        <taxon>Rhodonia</taxon>
    </lineage>
</organism>
<dbReference type="OrthoDB" id="8954335at2759"/>
<dbReference type="GeneID" id="36324818"/>
<dbReference type="SUPFAM" id="SSF52540">
    <property type="entry name" value="P-loop containing nucleoside triphosphate hydrolases"/>
    <property type="match status" value="1"/>
</dbReference>
<evidence type="ECO:0000259" key="2">
    <source>
        <dbReference type="Pfam" id="PF01926"/>
    </source>
</evidence>
<dbReference type="InterPro" id="IPR027417">
    <property type="entry name" value="P-loop_NTPase"/>
</dbReference>
<dbReference type="CDD" id="cd00882">
    <property type="entry name" value="Ras_like_GTPase"/>
    <property type="match status" value="1"/>
</dbReference>
<dbReference type="GO" id="GO:0005525">
    <property type="term" value="F:GTP binding"/>
    <property type="evidence" value="ECO:0007669"/>
    <property type="project" value="InterPro"/>
</dbReference>
<sequence length="338" mass="38185">MARESKTDGKAKLIAVTGPTGAGKTTFINAVCGSHLRVGTSLQSCTDKVQTAYCNINGENITLIDTPGFDDTYKSQADILKDIADFLEQTYERGRKLSGVIYMHRISDYRVGGIARENFRLFSKICGEGAMKNVVIVTTMWEDVAEEVGAQRETELRSKPLFFKDAVDHGARMQRLLNTPQSALDTMSPFFEYAPKVLHMQYELVDLRKLLPHTDAGTELKTELERQTEQHKQELQELQVEMSETAARKDAAHREEMEDLRTAFAEMQKKMEKLDKEMQKLTNSTQTPRGRPQSRGFREILRKASHSLFRGRVDNREAVVFVRERGGAGCLSGDNLEI</sequence>
<evidence type="ECO:0000256" key="1">
    <source>
        <dbReference type="SAM" id="Coils"/>
    </source>
</evidence>
<keyword evidence="4" id="KW-1185">Reference proteome</keyword>